<gene>
    <name evidence="16" type="primary">SP111</name>
</gene>
<evidence type="ECO:0000256" key="2">
    <source>
        <dbReference type="ARBA" id="ARBA00022670"/>
    </source>
</evidence>
<proteinExistence type="inferred from homology"/>
<dbReference type="Gene3D" id="2.40.10.10">
    <property type="entry name" value="Trypsin-like serine proteases"/>
    <property type="match status" value="1"/>
</dbReference>
<dbReference type="PANTHER" id="PTHR24252">
    <property type="entry name" value="ACROSIN-RELATED"/>
    <property type="match status" value="1"/>
</dbReference>
<evidence type="ECO:0000256" key="6">
    <source>
        <dbReference type="ARBA" id="ARBA00022825"/>
    </source>
</evidence>
<comment type="similarity">
    <text evidence="8">Belongs to the peptidase S1 family. CLIP subfamily.</text>
</comment>
<dbReference type="InterPro" id="IPR018114">
    <property type="entry name" value="TRYPSIN_HIS"/>
</dbReference>
<feature type="compositionally biased region" description="Basic and acidic residues" evidence="12">
    <location>
        <begin position="157"/>
        <end position="176"/>
    </location>
</feature>
<dbReference type="OrthoDB" id="6348928at2759"/>
<dbReference type="InterPro" id="IPR022700">
    <property type="entry name" value="CLIP"/>
</dbReference>
<feature type="domain" description="Clip" evidence="15">
    <location>
        <begin position="96"/>
        <end position="139"/>
    </location>
</feature>
<dbReference type="InterPro" id="IPR043504">
    <property type="entry name" value="Peptidase_S1_PA_chymotrypsin"/>
</dbReference>
<evidence type="ECO:0000256" key="8">
    <source>
        <dbReference type="ARBA" id="ARBA00024195"/>
    </source>
</evidence>
<dbReference type="SUPFAM" id="SSF50494">
    <property type="entry name" value="Trypsin-like serine proteases"/>
    <property type="match status" value="1"/>
</dbReference>
<name>A0A0K2U4G1_LEPSM</name>
<dbReference type="EC" id="3.4.21.84" evidence="10"/>
<evidence type="ECO:0000256" key="10">
    <source>
        <dbReference type="ARBA" id="ARBA00066707"/>
    </source>
</evidence>
<keyword evidence="2 11" id="KW-0645">Protease</keyword>
<comment type="catalytic activity">
    <reaction evidence="9">
        <text>Selective cleavage of 103-Arg-|-Ser-104 and 124-Ile-|-Ile-125 bonds in Limulus clotting factor B to form activated factor B. Cleavage of -Pro-Arg-|-Xaa- bonds in synthetic substrates.</text>
        <dbReference type="EC" id="3.4.21.84"/>
    </reaction>
</comment>
<evidence type="ECO:0000259" key="15">
    <source>
        <dbReference type="PROSITE" id="PS51888"/>
    </source>
</evidence>
<reference evidence="16" key="1">
    <citation type="submission" date="2014-05" db="EMBL/GenBank/DDBJ databases">
        <authorList>
            <person name="Chronopoulou M."/>
        </authorList>
    </citation>
    <scope>NUCLEOTIDE SEQUENCE</scope>
    <source>
        <tissue evidence="16">Whole organism</tissue>
    </source>
</reference>
<dbReference type="PANTHER" id="PTHR24252:SF7">
    <property type="entry name" value="HYALIN"/>
    <property type="match status" value="1"/>
</dbReference>
<dbReference type="AlphaFoldDB" id="A0A0K2U4G1"/>
<organism evidence="16">
    <name type="scientific">Lepeophtheirus salmonis</name>
    <name type="common">Salmon louse</name>
    <name type="synonym">Caligus salmonis</name>
    <dbReference type="NCBI Taxonomy" id="72036"/>
    <lineage>
        <taxon>Eukaryota</taxon>
        <taxon>Metazoa</taxon>
        <taxon>Ecdysozoa</taxon>
        <taxon>Arthropoda</taxon>
        <taxon>Crustacea</taxon>
        <taxon>Multicrustacea</taxon>
        <taxon>Hexanauplia</taxon>
        <taxon>Copepoda</taxon>
        <taxon>Siphonostomatoida</taxon>
        <taxon>Caligidae</taxon>
        <taxon>Lepeophtheirus</taxon>
    </lineage>
</organism>
<evidence type="ECO:0000256" key="3">
    <source>
        <dbReference type="ARBA" id="ARBA00022729"/>
    </source>
</evidence>
<feature type="chain" id="PRO_5005488362" description="limulus clotting factor C" evidence="13">
    <location>
        <begin position="28"/>
        <end position="421"/>
    </location>
</feature>
<dbReference type="PROSITE" id="PS51888">
    <property type="entry name" value="CLIP"/>
    <property type="match status" value="1"/>
</dbReference>
<dbReference type="PROSITE" id="PS50240">
    <property type="entry name" value="TRYPSIN_DOM"/>
    <property type="match status" value="1"/>
</dbReference>
<dbReference type="InterPro" id="IPR001254">
    <property type="entry name" value="Trypsin_dom"/>
</dbReference>
<dbReference type="EMBL" id="HACA01015833">
    <property type="protein sequence ID" value="CDW33194.1"/>
    <property type="molecule type" value="Transcribed_RNA"/>
</dbReference>
<evidence type="ECO:0000256" key="11">
    <source>
        <dbReference type="RuleBase" id="RU363034"/>
    </source>
</evidence>
<keyword evidence="3 13" id="KW-0732">Signal</keyword>
<dbReference type="FunFam" id="2.40.10.10:FF:000120">
    <property type="entry name" value="Putative serine protease"/>
    <property type="match status" value="1"/>
</dbReference>
<evidence type="ECO:0000256" key="4">
    <source>
        <dbReference type="ARBA" id="ARBA00022801"/>
    </source>
</evidence>
<dbReference type="SMART" id="SM00020">
    <property type="entry name" value="Tryp_SPc"/>
    <property type="match status" value="1"/>
</dbReference>
<keyword evidence="7" id="KW-1015">Disulfide bond</keyword>
<dbReference type="CDD" id="cd00190">
    <property type="entry name" value="Tryp_SPc"/>
    <property type="match status" value="1"/>
</dbReference>
<evidence type="ECO:0000256" key="5">
    <source>
        <dbReference type="ARBA" id="ARBA00022820"/>
    </source>
</evidence>
<dbReference type="GO" id="GO:0042381">
    <property type="term" value="P:hemolymph coagulation"/>
    <property type="evidence" value="ECO:0007669"/>
    <property type="project" value="UniProtKB-KW"/>
</dbReference>
<evidence type="ECO:0000256" key="12">
    <source>
        <dbReference type="SAM" id="MobiDB-lite"/>
    </source>
</evidence>
<dbReference type="PRINTS" id="PR00722">
    <property type="entry name" value="CHYMOTRYPSIN"/>
</dbReference>
<feature type="domain" description="Peptidase S1" evidence="14">
    <location>
        <begin position="203"/>
        <end position="421"/>
    </location>
</feature>
<keyword evidence="4 11" id="KW-0378">Hydrolase</keyword>
<evidence type="ECO:0000256" key="9">
    <source>
        <dbReference type="ARBA" id="ARBA00052079"/>
    </source>
</evidence>
<dbReference type="InterPro" id="IPR001314">
    <property type="entry name" value="Peptidase_S1A"/>
</dbReference>
<dbReference type="Gene3D" id="3.30.1640.30">
    <property type="match status" value="1"/>
</dbReference>
<evidence type="ECO:0000256" key="13">
    <source>
        <dbReference type="SAM" id="SignalP"/>
    </source>
</evidence>
<dbReference type="GO" id="GO:0006508">
    <property type="term" value="P:proteolysis"/>
    <property type="evidence" value="ECO:0007669"/>
    <property type="project" value="UniProtKB-KW"/>
</dbReference>
<feature type="signal peptide" evidence="13">
    <location>
        <begin position="1"/>
        <end position="27"/>
    </location>
</feature>
<evidence type="ECO:0000256" key="7">
    <source>
        <dbReference type="ARBA" id="ARBA00023157"/>
    </source>
</evidence>
<dbReference type="InterPro" id="IPR033116">
    <property type="entry name" value="TRYPSIN_SER"/>
</dbReference>
<dbReference type="Pfam" id="PF00089">
    <property type="entry name" value="Trypsin"/>
    <property type="match status" value="1"/>
</dbReference>
<keyword evidence="6 11" id="KW-0720">Serine protease</keyword>
<feature type="compositionally biased region" description="Polar residues" evidence="12">
    <location>
        <begin position="177"/>
        <end position="200"/>
    </location>
</feature>
<sequence>MFIFNIQCKDVLWVFLLSSILTKSSEGTHRIQKRGSSQRRIDEGGSLFSFALPFLKSLGLPKTSVEFNGAKLSIKSEAEANARNEDVSGRITTAPRCTTPNKGNGKCLDIQYCPILLADFATLRKSICFKTGFVPGVCCPDQGVSLLDFGTTDTKEENDKFEENEVINDHSNDSIKGDSTNATSINQNESPQCGISQKPQSRIVGGKATYEGEYPWMAAIYLHGGGRTEFWCGGALVSERHVITAAHCTKDAKKKQFKARQFTIRLGEWDLDDKETYSREYEIVDVIAHPDFKANGFYSDVAILKTIEPVEFSEYIQPICLPTGSMKNDNFLGTLPVALGWGATHYRGKEVNKLRGVALPVWNNKDCDGAYFQPITEVFLCAGYASGGRDACQGDSGGPLMLYSQKRKAWVLIGVVSFGNR</sequence>
<accession>A0A0K2U4G1</accession>
<dbReference type="InterPro" id="IPR038565">
    <property type="entry name" value="CLIP_sf"/>
</dbReference>
<keyword evidence="1" id="KW-0768">Sushi</keyword>
<dbReference type="PROSITE" id="PS00135">
    <property type="entry name" value="TRYPSIN_SER"/>
    <property type="match status" value="1"/>
</dbReference>
<evidence type="ECO:0000313" key="16">
    <source>
        <dbReference type="EMBL" id="CDW33194.1"/>
    </source>
</evidence>
<dbReference type="PROSITE" id="PS00134">
    <property type="entry name" value="TRYPSIN_HIS"/>
    <property type="match status" value="1"/>
</dbReference>
<evidence type="ECO:0000256" key="1">
    <source>
        <dbReference type="ARBA" id="ARBA00022659"/>
    </source>
</evidence>
<evidence type="ECO:0000259" key="14">
    <source>
        <dbReference type="PROSITE" id="PS50240"/>
    </source>
</evidence>
<dbReference type="GO" id="GO:0004252">
    <property type="term" value="F:serine-type endopeptidase activity"/>
    <property type="evidence" value="ECO:0007669"/>
    <property type="project" value="InterPro"/>
</dbReference>
<dbReference type="SMART" id="SM00680">
    <property type="entry name" value="CLIP"/>
    <property type="match status" value="1"/>
</dbReference>
<protein>
    <recommendedName>
        <fullName evidence="10">limulus clotting factor C</fullName>
        <ecNumber evidence="10">3.4.21.84</ecNumber>
    </recommendedName>
</protein>
<feature type="region of interest" description="Disordered" evidence="12">
    <location>
        <begin position="157"/>
        <end position="200"/>
    </location>
</feature>
<dbReference type="InterPro" id="IPR009003">
    <property type="entry name" value="Peptidase_S1_PA"/>
</dbReference>
<keyword evidence="5" id="KW-0353">Hemolymph clotting</keyword>